<reference evidence="2 3" key="1">
    <citation type="submission" date="2019-05" db="EMBL/GenBank/DDBJ databases">
        <title>Emergence of the Ug99 lineage of the wheat stem rust pathogen through somatic hybridization.</title>
        <authorList>
            <person name="Li F."/>
            <person name="Upadhyaya N.M."/>
            <person name="Sperschneider J."/>
            <person name="Matny O."/>
            <person name="Nguyen-Phuc H."/>
            <person name="Mago R."/>
            <person name="Raley C."/>
            <person name="Miller M.E."/>
            <person name="Silverstein K.A.T."/>
            <person name="Henningsen E."/>
            <person name="Hirsch C.D."/>
            <person name="Visser B."/>
            <person name="Pretorius Z.A."/>
            <person name="Steffenson B.J."/>
            <person name="Schwessinger B."/>
            <person name="Dodds P.N."/>
            <person name="Figueroa M."/>
        </authorList>
    </citation>
    <scope>NUCLEOTIDE SEQUENCE [LARGE SCALE GENOMIC DNA]</scope>
    <source>
        <strain evidence="2">21-0</strain>
    </source>
</reference>
<comment type="caution">
    <text evidence="2">The sequence shown here is derived from an EMBL/GenBank/DDBJ whole genome shotgun (WGS) entry which is preliminary data.</text>
</comment>
<gene>
    <name evidence="2" type="ORF">PGT21_003942</name>
</gene>
<evidence type="ECO:0000256" key="1">
    <source>
        <dbReference type="SAM" id="MobiDB-lite"/>
    </source>
</evidence>
<feature type="compositionally biased region" description="Polar residues" evidence="1">
    <location>
        <begin position="89"/>
        <end position="108"/>
    </location>
</feature>
<name>A0A5B0P5J7_PUCGR</name>
<feature type="region of interest" description="Disordered" evidence="1">
    <location>
        <begin position="1"/>
        <end position="179"/>
    </location>
</feature>
<proteinExistence type="predicted"/>
<keyword evidence="3" id="KW-1185">Reference proteome</keyword>
<protein>
    <submittedName>
        <fullName evidence="2">Uncharacterized protein</fullName>
    </submittedName>
</protein>
<dbReference type="Proteomes" id="UP000324748">
    <property type="component" value="Unassembled WGS sequence"/>
</dbReference>
<accession>A0A5B0P5J7</accession>
<organism evidence="2 3">
    <name type="scientific">Puccinia graminis f. sp. tritici</name>
    <dbReference type="NCBI Taxonomy" id="56615"/>
    <lineage>
        <taxon>Eukaryota</taxon>
        <taxon>Fungi</taxon>
        <taxon>Dikarya</taxon>
        <taxon>Basidiomycota</taxon>
        <taxon>Pucciniomycotina</taxon>
        <taxon>Pucciniomycetes</taxon>
        <taxon>Pucciniales</taxon>
        <taxon>Pucciniaceae</taxon>
        <taxon>Puccinia</taxon>
    </lineage>
</organism>
<dbReference type="EMBL" id="VSWC01000067">
    <property type="protein sequence ID" value="KAA1096062.1"/>
    <property type="molecule type" value="Genomic_DNA"/>
</dbReference>
<dbReference type="AlphaFoldDB" id="A0A5B0P5J7"/>
<feature type="compositionally biased region" description="Low complexity" evidence="1">
    <location>
        <begin position="25"/>
        <end position="43"/>
    </location>
</feature>
<evidence type="ECO:0000313" key="3">
    <source>
        <dbReference type="Proteomes" id="UP000324748"/>
    </source>
</evidence>
<sequence length="268" mass="29687">MGQKMASGFKFKKRNLFERVNSQPTNTRHTSTSSLSSTLAGTTIDQGSSATSPDTNHSRSPYLSTDTSSSFEGYHSQSTQDATPRPAFFNQSPKQPYTYSSNGNSPTLGSLDLESCESINDFPEPDHSPPALDQRSRSYGGMDRPSPYAPQSRRQTHMRLSASDASHFHPINQPANAGRARGPSHLIIIIIISRLLPNLCLSTPCSSLPLLPLILNRVPIEQKLARITSIFFFIQDGLSRVHFFTHPSFEFQIKNFVVPFISSEERAL</sequence>
<evidence type="ECO:0000313" key="2">
    <source>
        <dbReference type="EMBL" id="KAA1096062.1"/>
    </source>
</evidence>
<feature type="compositionally biased region" description="Polar residues" evidence="1">
    <location>
        <begin position="44"/>
        <end position="82"/>
    </location>
</feature>